<dbReference type="PANTHER" id="PTHR23355">
    <property type="entry name" value="RIBONUCLEASE"/>
    <property type="match status" value="1"/>
</dbReference>
<evidence type="ECO:0000313" key="12">
    <source>
        <dbReference type="EMBL" id="SVA75804.1"/>
    </source>
</evidence>
<dbReference type="Pfam" id="PF08206">
    <property type="entry name" value="OB_RNB"/>
    <property type="match status" value="1"/>
</dbReference>
<name>A0A381YFP3_9ZZZZ</name>
<evidence type="ECO:0000256" key="6">
    <source>
        <dbReference type="ARBA" id="ARBA00022801"/>
    </source>
</evidence>
<evidence type="ECO:0000256" key="3">
    <source>
        <dbReference type="ARBA" id="ARBA00012163"/>
    </source>
</evidence>
<evidence type="ECO:0000256" key="5">
    <source>
        <dbReference type="ARBA" id="ARBA00022722"/>
    </source>
</evidence>
<feature type="domain" description="Cold-shock" evidence="10">
    <location>
        <begin position="149"/>
        <end position="213"/>
    </location>
</feature>
<dbReference type="InterPro" id="IPR013223">
    <property type="entry name" value="RNase_B_OB_dom"/>
</dbReference>
<dbReference type="PANTHER" id="PTHR23355:SF9">
    <property type="entry name" value="DIS3-LIKE EXONUCLEASE 2"/>
    <property type="match status" value="1"/>
</dbReference>
<dbReference type="GO" id="GO:0008859">
    <property type="term" value="F:exoribonuclease II activity"/>
    <property type="evidence" value="ECO:0007669"/>
    <property type="project" value="UniProtKB-EC"/>
</dbReference>
<feature type="non-terminal residue" evidence="12">
    <location>
        <position position="525"/>
    </location>
</feature>
<evidence type="ECO:0000256" key="8">
    <source>
        <dbReference type="ARBA" id="ARBA00022884"/>
    </source>
</evidence>
<dbReference type="AlphaFoldDB" id="A0A381YFP3"/>
<evidence type="ECO:0000256" key="1">
    <source>
        <dbReference type="ARBA" id="ARBA00001849"/>
    </source>
</evidence>
<evidence type="ECO:0000259" key="10">
    <source>
        <dbReference type="SMART" id="SM00357"/>
    </source>
</evidence>
<feature type="compositionally biased region" description="Polar residues" evidence="9">
    <location>
        <begin position="1"/>
        <end position="12"/>
    </location>
</feature>
<dbReference type="Pfam" id="PF00773">
    <property type="entry name" value="RNB"/>
    <property type="match status" value="1"/>
</dbReference>
<reference evidence="12" key="1">
    <citation type="submission" date="2018-05" db="EMBL/GenBank/DDBJ databases">
        <authorList>
            <person name="Lanie J.A."/>
            <person name="Ng W.-L."/>
            <person name="Kazmierczak K.M."/>
            <person name="Andrzejewski T.M."/>
            <person name="Davidsen T.M."/>
            <person name="Wayne K.J."/>
            <person name="Tettelin H."/>
            <person name="Glass J.I."/>
            <person name="Rusch D."/>
            <person name="Podicherti R."/>
            <person name="Tsui H.-C.T."/>
            <person name="Winkler M.E."/>
        </authorList>
    </citation>
    <scope>NUCLEOTIDE SEQUENCE</scope>
</reference>
<comment type="catalytic activity">
    <reaction evidence="1">
        <text>Exonucleolytic cleavage in the 3'- to 5'-direction to yield nucleoside 5'-phosphates.</text>
        <dbReference type="EC" id="3.1.13.1"/>
    </reaction>
</comment>
<feature type="region of interest" description="Disordered" evidence="9">
    <location>
        <begin position="1"/>
        <end position="21"/>
    </location>
</feature>
<organism evidence="12">
    <name type="scientific">marine metagenome</name>
    <dbReference type="NCBI Taxonomy" id="408172"/>
    <lineage>
        <taxon>unclassified sequences</taxon>
        <taxon>metagenomes</taxon>
        <taxon>ecological metagenomes</taxon>
    </lineage>
</organism>
<keyword evidence="6" id="KW-0378">Hydrolase</keyword>
<dbReference type="EC" id="3.1.13.1" evidence="3"/>
<dbReference type="EMBL" id="UINC01018118">
    <property type="protein sequence ID" value="SVA75804.1"/>
    <property type="molecule type" value="Genomic_DNA"/>
</dbReference>
<dbReference type="InterPro" id="IPR011129">
    <property type="entry name" value="CSD"/>
</dbReference>
<evidence type="ECO:0000259" key="11">
    <source>
        <dbReference type="SMART" id="SM00955"/>
    </source>
</evidence>
<dbReference type="InterPro" id="IPR050180">
    <property type="entry name" value="RNR_Ribonuclease"/>
</dbReference>
<dbReference type="InterPro" id="IPR001900">
    <property type="entry name" value="RNase_II/R"/>
</dbReference>
<comment type="subcellular location">
    <subcellularLocation>
        <location evidence="2">Cytoplasm</location>
    </subcellularLocation>
</comment>
<keyword evidence="5" id="KW-0540">Nuclease</keyword>
<dbReference type="NCBIfam" id="TIGR00358">
    <property type="entry name" value="3_prime_RNase"/>
    <property type="match status" value="1"/>
</dbReference>
<feature type="domain" description="RNB" evidence="11">
    <location>
        <begin position="261"/>
        <end position="524"/>
    </location>
</feature>
<dbReference type="InterPro" id="IPR012340">
    <property type="entry name" value="NA-bd_OB-fold"/>
</dbReference>
<sequence length="525" mass="58750">MTEEASNTQKQDTPVFDPSKPESLVTFLDGEPRLLDLEALVARLGVKNEQRESLEKTLGVLVEAGNLVETRDGRYGVPAKMNLIVGRLTCHEKGFGFVVPREPSQADLYIPRRKLGNALHGDLVVARREAMQRGKTEGRIIRLLKRARTQVVGKFERGPRFGYVVPLDARIGYEVFISEPESNGAKPGQLVCAEITSYPEGNGRRNPEGKVVEVLGDPDDPRIDVDVIIREFDLPHEFPAKVIAEAEKIDTEVCEADIEGRKDFREVAVVTIDGENAKDFDDAVHVEKLSNGNFQLTVHIADVSAYVPVGSAIDREAQLRATSVYFPDRVVPMLPERLSNEICSLKPGLDRLVQSVEVEINAEGRTVNYEFHDGVICSSARMTYKDVAAILDGSDEKLQEKYADHVQHLQLMSQLCDILRRHRGGRGSIDFDLPEPELLINMRGEVENIQRSERNQAHRLVEEFMIRVNEVVASHFAWEDIVSLYRVHEGPDAEKVKQFRDFVGGIGLGLGGRGQPKSKDFQRLV</sequence>
<dbReference type="GO" id="GO:0003723">
    <property type="term" value="F:RNA binding"/>
    <property type="evidence" value="ECO:0007669"/>
    <property type="project" value="UniProtKB-KW"/>
</dbReference>
<evidence type="ECO:0000256" key="2">
    <source>
        <dbReference type="ARBA" id="ARBA00004496"/>
    </source>
</evidence>
<dbReference type="GO" id="GO:0006402">
    <property type="term" value="P:mRNA catabolic process"/>
    <property type="evidence" value="ECO:0007669"/>
    <property type="project" value="TreeGrafter"/>
</dbReference>
<gene>
    <name evidence="12" type="ORF">METZ01_LOCUS128658</name>
</gene>
<dbReference type="InterPro" id="IPR040476">
    <property type="entry name" value="CSD2"/>
</dbReference>
<dbReference type="Gene3D" id="2.40.50.140">
    <property type="entry name" value="Nucleic acid-binding proteins"/>
    <property type="match status" value="1"/>
</dbReference>
<protein>
    <recommendedName>
        <fullName evidence="3">exoribonuclease II</fullName>
        <ecNumber evidence="3">3.1.13.1</ecNumber>
    </recommendedName>
</protein>
<keyword evidence="8" id="KW-0694">RNA-binding</keyword>
<evidence type="ECO:0000256" key="7">
    <source>
        <dbReference type="ARBA" id="ARBA00022839"/>
    </source>
</evidence>
<dbReference type="Pfam" id="PF17876">
    <property type="entry name" value="CSD2"/>
    <property type="match status" value="1"/>
</dbReference>
<proteinExistence type="predicted"/>
<keyword evidence="4" id="KW-0963">Cytoplasm</keyword>
<dbReference type="SMART" id="SM00357">
    <property type="entry name" value="CSP"/>
    <property type="match status" value="2"/>
</dbReference>
<evidence type="ECO:0000256" key="4">
    <source>
        <dbReference type="ARBA" id="ARBA00022490"/>
    </source>
</evidence>
<feature type="domain" description="Cold-shock" evidence="10">
    <location>
        <begin position="85"/>
        <end position="144"/>
    </location>
</feature>
<dbReference type="SUPFAM" id="SSF50249">
    <property type="entry name" value="Nucleic acid-binding proteins"/>
    <property type="match status" value="2"/>
</dbReference>
<evidence type="ECO:0000256" key="9">
    <source>
        <dbReference type="SAM" id="MobiDB-lite"/>
    </source>
</evidence>
<dbReference type="InterPro" id="IPR004476">
    <property type="entry name" value="RNase_II/RNase_R"/>
</dbReference>
<dbReference type="GO" id="GO:0005829">
    <property type="term" value="C:cytosol"/>
    <property type="evidence" value="ECO:0007669"/>
    <property type="project" value="TreeGrafter"/>
</dbReference>
<dbReference type="SMART" id="SM00955">
    <property type="entry name" value="RNB"/>
    <property type="match status" value="1"/>
</dbReference>
<accession>A0A381YFP3</accession>
<keyword evidence="7" id="KW-0269">Exonuclease</keyword>